<gene>
    <name evidence="2" type="ORF">CG393_001255</name>
</gene>
<sequence length="58" mass="6411">MAINIHVPEKFTLPHTGGQNWNLQLGALAAVMVSVLAAGFVISQSEACRKLLYERRRC</sequence>
<dbReference type="RefSeq" id="WP_322524442.1">
    <property type="nucleotide sequence ID" value="NZ_NNRR02000001.1"/>
</dbReference>
<evidence type="ECO:0000313" key="2">
    <source>
        <dbReference type="EMBL" id="MDZ7544324.1"/>
    </source>
</evidence>
<proteinExistence type="predicted"/>
<comment type="caution">
    <text evidence="2">The sequence shown here is derived from an EMBL/GenBank/DDBJ whole genome shotgun (WGS) entry which is preliminary data.</text>
</comment>
<reference evidence="2 3" key="1">
    <citation type="journal article" date="2021" name="Microb. Ecol.">
        <title>A Generalist Lifestyle Allows Rare Gardnerella spp. to Persist at Low Levels in the Vaginal Microbiome.</title>
        <authorList>
            <person name="Khan S."/>
            <person name="Vancuren S.J."/>
            <person name="Hill J.E."/>
        </authorList>
    </citation>
    <scope>NUCLEOTIDE SEQUENCE [LARGE SCALE GENOMIC DNA]</scope>
    <source>
        <strain evidence="2 3">GH020</strain>
    </source>
</reference>
<dbReference type="Proteomes" id="UP000257886">
    <property type="component" value="Unassembled WGS sequence"/>
</dbReference>
<protein>
    <submittedName>
        <fullName evidence="2">Uncharacterized protein</fullName>
    </submittedName>
</protein>
<accession>A0ABU5MPR4</accession>
<feature type="transmembrane region" description="Helical" evidence="1">
    <location>
        <begin position="21"/>
        <end position="42"/>
    </location>
</feature>
<name>A0ABU5MPR4_9BIFI</name>
<organism evidence="2 3">
    <name type="scientific">Gardnerella piotii</name>
    <dbReference type="NCBI Taxonomy" id="2792977"/>
    <lineage>
        <taxon>Bacteria</taxon>
        <taxon>Bacillati</taxon>
        <taxon>Actinomycetota</taxon>
        <taxon>Actinomycetes</taxon>
        <taxon>Bifidobacteriales</taxon>
        <taxon>Bifidobacteriaceae</taxon>
        <taxon>Gardnerella</taxon>
    </lineage>
</organism>
<evidence type="ECO:0000313" key="3">
    <source>
        <dbReference type="Proteomes" id="UP000257886"/>
    </source>
</evidence>
<keyword evidence="1" id="KW-1133">Transmembrane helix</keyword>
<keyword evidence="3" id="KW-1185">Reference proteome</keyword>
<keyword evidence="1" id="KW-0812">Transmembrane</keyword>
<evidence type="ECO:0000256" key="1">
    <source>
        <dbReference type="SAM" id="Phobius"/>
    </source>
</evidence>
<dbReference type="EMBL" id="NNRR02000001">
    <property type="protein sequence ID" value="MDZ7544324.1"/>
    <property type="molecule type" value="Genomic_DNA"/>
</dbReference>
<keyword evidence="1" id="KW-0472">Membrane</keyword>